<dbReference type="SUPFAM" id="SSF56112">
    <property type="entry name" value="Protein kinase-like (PK-like)"/>
    <property type="match status" value="1"/>
</dbReference>
<accession>A0ABQ8EVB3</accession>
<feature type="region of interest" description="Disordered" evidence="11">
    <location>
        <begin position="19"/>
        <end position="41"/>
    </location>
</feature>
<evidence type="ECO:0000256" key="8">
    <source>
        <dbReference type="ARBA" id="ARBA00047899"/>
    </source>
</evidence>
<dbReference type="Gene3D" id="1.10.510.10">
    <property type="entry name" value="Transferase(Phosphotransferase) domain 1"/>
    <property type="match status" value="1"/>
</dbReference>
<dbReference type="PROSITE" id="PS00107">
    <property type="entry name" value="PROTEIN_KINASE_ATP"/>
    <property type="match status" value="1"/>
</dbReference>
<feature type="binding site" evidence="10">
    <location>
        <position position="180"/>
    </location>
    <ligand>
        <name>ATP</name>
        <dbReference type="ChEBI" id="CHEBI:30616"/>
    </ligand>
</feature>
<dbReference type="InterPro" id="IPR000719">
    <property type="entry name" value="Prot_kinase_dom"/>
</dbReference>
<comment type="catalytic activity">
    <reaction evidence="8">
        <text>L-threonyl-[protein] + ATP = O-phospho-L-threonyl-[protein] + ADP + H(+)</text>
        <dbReference type="Rhea" id="RHEA:46608"/>
        <dbReference type="Rhea" id="RHEA-COMP:11060"/>
        <dbReference type="Rhea" id="RHEA-COMP:11605"/>
        <dbReference type="ChEBI" id="CHEBI:15378"/>
        <dbReference type="ChEBI" id="CHEBI:30013"/>
        <dbReference type="ChEBI" id="CHEBI:30616"/>
        <dbReference type="ChEBI" id="CHEBI:61977"/>
        <dbReference type="ChEBI" id="CHEBI:456216"/>
        <dbReference type="EC" id="2.7.11.1"/>
    </reaction>
</comment>
<keyword evidence="5 10" id="KW-0547">Nucleotide-binding</keyword>
<dbReference type="PROSITE" id="PS50011">
    <property type="entry name" value="PROTEIN_KINASE_DOM"/>
    <property type="match status" value="1"/>
</dbReference>
<keyword evidence="6" id="KW-0418">Kinase</keyword>
<evidence type="ECO:0000259" key="12">
    <source>
        <dbReference type="PROSITE" id="PS50011"/>
    </source>
</evidence>
<feature type="domain" description="Protein kinase" evidence="12">
    <location>
        <begin position="147"/>
        <end position="504"/>
    </location>
</feature>
<dbReference type="EMBL" id="JAFCIX010000567">
    <property type="protein sequence ID" value="KAH6587219.1"/>
    <property type="molecule type" value="Genomic_DNA"/>
</dbReference>
<comment type="subcellular location">
    <subcellularLocation>
        <location evidence="1">Host cell</location>
    </subcellularLocation>
</comment>
<dbReference type="InterPro" id="IPR011009">
    <property type="entry name" value="Kinase-like_dom_sf"/>
</dbReference>
<dbReference type="Gene3D" id="3.30.200.20">
    <property type="entry name" value="Phosphorylase Kinase, domain 1"/>
    <property type="match status" value="1"/>
</dbReference>
<reference evidence="13 14" key="1">
    <citation type="submission" date="2021-02" db="EMBL/GenBank/DDBJ databases">
        <title>Variation within the Batrachochytrium salamandrivorans European outbreak.</title>
        <authorList>
            <person name="Kelly M."/>
            <person name="Pasmans F."/>
            <person name="Shea T.P."/>
            <person name="Munoz J.F."/>
            <person name="Carranza S."/>
            <person name="Cuomo C.A."/>
            <person name="Martel A."/>
        </authorList>
    </citation>
    <scope>NUCLEOTIDE SEQUENCE [LARGE SCALE GENOMIC DNA]</scope>
    <source>
        <strain evidence="13 14">AMFP18/2</strain>
    </source>
</reference>
<evidence type="ECO:0000256" key="6">
    <source>
        <dbReference type="ARBA" id="ARBA00022777"/>
    </source>
</evidence>
<feature type="compositionally biased region" description="Low complexity" evidence="11">
    <location>
        <begin position="84"/>
        <end position="98"/>
    </location>
</feature>
<evidence type="ECO:0000256" key="4">
    <source>
        <dbReference type="ARBA" id="ARBA00022679"/>
    </source>
</evidence>
<evidence type="ECO:0000256" key="5">
    <source>
        <dbReference type="ARBA" id="ARBA00022741"/>
    </source>
</evidence>
<gene>
    <name evidence="13" type="ORF">BASA50_001352</name>
</gene>
<sequence>MFDPLLWVLHHFVTHYAGQTNQGNTNDDDDANQPSGSKDAASLIHRTDSLKRGRELRKIKASSSVNSQLGKECKGRHGIRKIFGSCPQQQSPPGSQPSTSYDPPQSDEMPLPRYVRKSAVESYYQGRNADQYNAFVESEENYFTSRYLFKKELGKGKFGTVYLAIKKSNGFKVACKSILKSKIDEYTLELSPPPRCHIPNPLSHHKKLAAAQCMSPRPLDLFVPHEAVLQMYLSRPGHENPYVPKALDYITLENEFILVMDYLDEEWVTIFNYLKKKGPLDIEVARDILREIVNAVISLKQQGVFHNDLHVGNILYNLETGRIKLIDFGATNVISGWKERKLLQSLDSSSTAPKYKAGIDELRSMQRIGQLIFRLLTGIRLYKDDFNYGEFMRKIILPDPDPSQSELKEKAIHLVDILVSQHCYSAHPFAHLVVECEQVTGHRIQSGLVPAIQKSRLRLLGRALDPGVENVYTWLRGGVINGEADLDQRWLDGTVEYESMGTRS</sequence>
<organism evidence="13 14">
    <name type="scientific">Batrachochytrium salamandrivorans</name>
    <dbReference type="NCBI Taxonomy" id="1357716"/>
    <lineage>
        <taxon>Eukaryota</taxon>
        <taxon>Fungi</taxon>
        <taxon>Fungi incertae sedis</taxon>
        <taxon>Chytridiomycota</taxon>
        <taxon>Chytridiomycota incertae sedis</taxon>
        <taxon>Chytridiomycetes</taxon>
        <taxon>Rhizophydiales</taxon>
        <taxon>Rhizophydiales incertae sedis</taxon>
        <taxon>Batrachochytrium</taxon>
    </lineage>
</organism>
<dbReference type="InterPro" id="IPR017441">
    <property type="entry name" value="Protein_kinase_ATP_BS"/>
</dbReference>
<feature type="region of interest" description="Disordered" evidence="11">
    <location>
        <begin position="83"/>
        <end position="110"/>
    </location>
</feature>
<dbReference type="SMART" id="SM00220">
    <property type="entry name" value="S_TKc"/>
    <property type="match status" value="1"/>
</dbReference>
<evidence type="ECO:0000256" key="9">
    <source>
        <dbReference type="ARBA" id="ARBA00048679"/>
    </source>
</evidence>
<evidence type="ECO:0000256" key="11">
    <source>
        <dbReference type="SAM" id="MobiDB-lite"/>
    </source>
</evidence>
<keyword evidence="7 10" id="KW-0067">ATP-binding</keyword>
<dbReference type="Pfam" id="PF00069">
    <property type="entry name" value="Pkinase"/>
    <property type="match status" value="1"/>
</dbReference>
<comment type="catalytic activity">
    <reaction evidence="9">
        <text>L-seryl-[protein] + ATP = O-phospho-L-seryl-[protein] + ADP + H(+)</text>
        <dbReference type="Rhea" id="RHEA:17989"/>
        <dbReference type="Rhea" id="RHEA-COMP:9863"/>
        <dbReference type="Rhea" id="RHEA-COMP:11604"/>
        <dbReference type="ChEBI" id="CHEBI:15378"/>
        <dbReference type="ChEBI" id="CHEBI:29999"/>
        <dbReference type="ChEBI" id="CHEBI:30616"/>
        <dbReference type="ChEBI" id="CHEBI:83421"/>
        <dbReference type="ChEBI" id="CHEBI:456216"/>
        <dbReference type="EC" id="2.7.11.1"/>
    </reaction>
</comment>
<evidence type="ECO:0000313" key="13">
    <source>
        <dbReference type="EMBL" id="KAH6587219.1"/>
    </source>
</evidence>
<protein>
    <recommendedName>
        <fullName evidence="2">non-specific serine/threonine protein kinase</fullName>
        <ecNumber evidence="2">2.7.11.1</ecNumber>
    </recommendedName>
</protein>
<dbReference type="InterPro" id="IPR051138">
    <property type="entry name" value="PIM_Ser/Thr_kinase"/>
</dbReference>
<evidence type="ECO:0000256" key="7">
    <source>
        <dbReference type="ARBA" id="ARBA00022840"/>
    </source>
</evidence>
<evidence type="ECO:0000256" key="3">
    <source>
        <dbReference type="ARBA" id="ARBA00022527"/>
    </source>
</evidence>
<evidence type="ECO:0000313" key="14">
    <source>
        <dbReference type="Proteomes" id="UP001648503"/>
    </source>
</evidence>
<dbReference type="Proteomes" id="UP001648503">
    <property type="component" value="Unassembled WGS sequence"/>
</dbReference>
<keyword evidence="4" id="KW-0808">Transferase</keyword>
<dbReference type="PANTHER" id="PTHR22984">
    <property type="entry name" value="SERINE/THREONINE-PROTEIN KINASE PIM"/>
    <property type="match status" value="1"/>
</dbReference>
<name>A0ABQ8EVB3_9FUNG</name>
<dbReference type="PANTHER" id="PTHR22984:SF25">
    <property type="entry name" value="PROTEIN KINASE DOMAIN-CONTAINING PROTEIN"/>
    <property type="match status" value="1"/>
</dbReference>
<evidence type="ECO:0000256" key="10">
    <source>
        <dbReference type="PROSITE-ProRule" id="PRU10141"/>
    </source>
</evidence>
<keyword evidence="3" id="KW-0723">Serine/threonine-protein kinase</keyword>
<evidence type="ECO:0000256" key="1">
    <source>
        <dbReference type="ARBA" id="ARBA00004340"/>
    </source>
</evidence>
<keyword evidence="14" id="KW-1185">Reference proteome</keyword>
<proteinExistence type="predicted"/>
<comment type="caution">
    <text evidence="13">The sequence shown here is derived from an EMBL/GenBank/DDBJ whole genome shotgun (WGS) entry which is preliminary data.</text>
</comment>
<evidence type="ECO:0000256" key="2">
    <source>
        <dbReference type="ARBA" id="ARBA00012513"/>
    </source>
</evidence>
<dbReference type="EC" id="2.7.11.1" evidence="2"/>